<evidence type="ECO:0000313" key="2">
    <source>
        <dbReference type="EMBL" id="MDY5152451.1"/>
    </source>
</evidence>
<dbReference type="Proteomes" id="UP001273799">
    <property type="component" value="Unassembled WGS sequence"/>
</dbReference>
<proteinExistence type="predicted"/>
<feature type="compositionally biased region" description="Gly residues" evidence="1">
    <location>
        <begin position="66"/>
        <end position="89"/>
    </location>
</feature>
<evidence type="ECO:0000313" key="3">
    <source>
        <dbReference type="Proteomes" id="UP001273799"/>
    </source>
</evidence>
<feature type="region of interest" description="Disordered" evidence="1">
    <location>
        <begin position="50"/>
        <end position="89"/>
    </location>
</feature>
<name>A0AAW9HET5_9ACTO</name>
<gene>
    <name evidence="2" type="ORF">R6G71_00015</name>
</gene>
<organism evidence="2 3">
    <name type="scientific">Actinobaculum suis</name>
    <dbReference type="NCBI Taxonomy" id="1657"/>
    <lineage>
        <taxon>Bacteria</taxon>
        <taxon>Bacillati</taxon>
        <taxon>Actinomycetota</taxon>
        <taxon>Actinomycetes</taxon>
        <taxon>Actinomycetales</taxon>
        <taxon>Actinomycetaceae</taxon>
        <taxon>Actinobaculum</taxon>
    </lineage>
</organism>
<comment type="caution">
    <text evidence="2">The sequence shown here is derived from an EMBL/GenBank/DDBJ whole genome shotgun (WGS) entry which is preliminary data.</text>
</comment>
<evidence type="ECO:0000256" key="1">
    <source>
        <dbReference type="SAM" id="MobiDB-lite"/>
    </source>
</evidence>
<accession>A0AAW9HET5</accession>
<dbReference type="AlphaFoldDB" id="A0AAW9HET5"/>
<reference evidence="2" key="1">
    <citation type="submission" date="2023-10" db="EMBL/GenBank/DDBJ databases">
        <title>Whole Genome based description of the genera Actinobaculum and Actinotignum reveals a complex phylogenetic relationship within the species included in the genus Actinotignum.</title>
        <authorList>
            <person name="Jensen C.S."/>
            <person name="Dargis R."/>
            <person name="Kemp M."/>
            <person name="Christensen J.J."/>
        </authorList>
    </citation>
    <scope>NUCLEOTIDE SEQUENCE</scope>
    <source>
        <strain evidence="2">Actinobaculum_suis_CCUG19206T</strain>
    </source>
</reference>
<protein>
    <submittedName>
        <fullName evidence="2">Uncharacterized protein</fullName>
    </submittedName>
</protein>
<dbReference type="EMBL" id="JAWNFU010000001">
    <property type="protein sequence ID" value="MDY5152451.1"/>
    <property type="molecule type" value="Genomic_DNA"/>
</dbReference>
<feature type="compositionally biased region" description="Low complexity" evidence="1">
    <location>
        <begin position="55"/>
        <end position="65"/>
    </location>
</feature>
<sequence>MIWAGYLGIAEEVAKQFNITDPAYAQQTSISPTAVATGTYFSNRMDSVYTDATTSSSSSSSSSSSGRGGSSSVGGGSGSSGGGSGGGIR</sequence>